<comment type="subcellular location">
    <subcellularLocation>
        <location evidence="1">Cell membrane</location>
        <topology evidence="1">Multi-pass membrane protein</topology>
    </subcellularLocation>
</comment>
<evidence type="ECO:0000313" key="8">
    <source>
        <dbReference type="EMBL" id="EAU44220.1"/>
    </source>
</evidence>
<feature type="transmembrane region" description="Helical" evidence="7">
    <location>
        <begin position="74"/>
        <end position="93"/>
    </location>
</feature>
<keyword evidence="5 7" id="KW-1133">Transmembrane helix</keyword>
<evidence type="ECO:0000313" key="9">
    <source>
        <dbReference type="Proteomes" id="UP000006230"/>
    </source>
</evidence>
<evidence type="ECO:0000256" key="1">
    <source>
        <dbReference type="ARBA" id="ARBA00004651"/>
    </source>
</evidence>
<feature type="transmembrane region" description="Helical" evidence="7">
    <location>
        <begin position="47"/>
        <end position="67"/>
    </location>
</feature>
<dbReference type="Proteomes" id="UP000006230">
    <property type="component" value="Unassembled WGS sequence"/>
</dbReference>
<dbReference type="AlphaFoldDB" id="Q0FJ38"/>
<evidence type="ECO:0000256" key="2">
    <source>
        <dbReference type="ARBA" id="ARBA00006679"/>
    </source>
</evidence>
<dbReference type="PANTHER" id="PTHR33452:SF1">
    <property type="entry name" value="INNER MEMBRANE PROTEIN YPHA-RELATED"/>
    <property type="match status" value="1"/>
</dbReference>
<protein>
    <recommendedName>
        <fullName evidence="10">DoxD-like family protein</fullName>
    </recommendedName>
</protein>
<dbReference type="OrthoDB" id="5382961at2"/>
<dbReference type="PANTHER" id="PTHR33452">
    <property type="entry name" value="OXIDOREDUCTASE CATD-RELATED"/>
    <property type="match status" value="1"/>
</dbReference>
<proteinExistence type="inferred from homology"/>
<keyword evidence="3" id="KW-1003">Cell membrane</keyword>
<comment type="caution">
    <text evidence="8">The sequence shown here is derived from an EMBL/GenBank/DDBJ whole genome shotgun (WGS) entry which is preliminary data.</text>
</comment>
<keyword evidence="6 7" id="KW-0472">Membrane</keyword>
<gene>
    <name evidence="8" type="ORF">R2601_27293</name>
</gene>
<dbReference type="RefSeq" id="WP_007801329.1">
    <property type="nucleotide sequence ID" value="NZ_DS022276.1"/>
</dbReference>
<name>Q0FJ38_SALBH</name>
<sequence>MTNAKTIAYGALLMRATTGALFVAHGLTKLFVFTPAGTAGFFESLGLPGWLGIATMLFEIAGGVALILGLATRLVALVSVPVLLGAAITAHWANGFGWSNAGGGWEYPVMWAAMMAALALIGDGAHALWPLGRRTA</sequence>
<organism evidence="8 9">
    <name type="scientific">Salipiger bermudensis (strain DSM 26914 / JCM 13377 / KCTC 12554 / HTCC2601)</name>
    <name type="common">Pelagibaca bermudensis</name>
    <dbReference type="NCBI Taxonomy" id="314265"/>
    <lineage>
        <taxon>Bacteria</taxon>
        <taxon>Pseudomonadati</taxon>
        <taxon>Pseudomonadota</taxon>
        <taxon>Alphaproteobacteria</taxon>
        <taxon>Rhodobacterales</taxon>
        <taxon>Roseobacteraceae</taxon>
        <taxon>Salipiger</taxon>
    </lineage>
</organism>
<keyword evidence="9" id="KW-1185">Reference proteome</keyword>
<evidence type="ECO:0000256" key="5">
    <source>
        <dbReference type="ARBA" id="ARBA00022989"/>
    </source>
</evidence>
<evidence type="ECO:0000256" key="6">
    <source>
        <dbReference type="ARBA" id="ARBA00023136"/>
    </source>
</evidence>
<keyword evidence="4 7" id="KW-0812">Transmembrane</keyword>
<dbReference type="eggNOG" id="COG2259">
    <property type="taxonomic scope" value="Bacteria"/>
</dbReference>
<dbReference type="InterPro" id="IPR032808">
    <property type="entry name" value="DoxX"/>
</dbReference>
<reference evidence="8 9" key="1">
    <citation type="journal article" date="2010" name="J. Bacteriol.">
        <title>Genome sequences of Pelagibaca bermudensis HTCC2601T and Maritimibacter alkaliphilus HTCC2654T, the type strains of two marine Roseobacter genera.</title>
        <authorList>
            <person name="Thrash J.C."/>
            <person name="Cho J.C."/>
            <person name="Ferriera S."/>
            <person name="Johnson J."/>
            <person name="Vergin K.L."/>
            <person name="Giovannoni S.J."/>
        </authorList>
    </citation>
    <scope>NUCLEOTIDE SEQUENCE [LARGE SCALE GENOMIC DNA]</scope>
    <source>
        <strain evidence="9">DSM 26914 / JCM 13377 / KCTC 12554 / HTCC2601</strain>
    </source>
</reference>
<accession>Q0FJ38</accession>
<evidence type="ECO:0000256" key="4">
    <source>
        <dbReference type="ARBA" id="ARBA00022692"/>
    </source>
</evidence>
<evidence type="ECO:0000256" key="3">
    <source>
        <dbReference type="ARBA" id="ARBA00022475"/>
    </source>
</evidence>
<dbReference type="EMBL" id="AATQ01000052">
    <property type="protein sequence ID" value="EAU44220.1"/>
    <property type="molecule type" value="Genomic_DNA"/>
</dbReference>
<dbReference type="Pfam" id="PF07681">
    <property type="entry name" value="DoxX"/>
    <property type="match status" value="1"/>
</dbReference>
<dbReference type="GO" id="GO:0005886">
    <property type="term" value="C:plasma membrane"/>
    <property type="evidence" value="ECO:0007669"/>
    <property type="project" value="UniProtKB-SubCell"/>
</dbReference>
<evidence type="ECO:0008006" key="10">
    <source>
        <dbReference type="Google" id="ProtNLM"/>
    </source>
</evidence>
<dbReference type="InterPro" id="IPR051907">
    <property type="entry name" value="DoxX-like_oxidoreductase"/>
</dbReference>
<comment type="similarity">
    <text evidence="2">Belongs to the DoxX family.</text>
</comment>
<evidence type="ECO:0000256" key="7">
    <source>
        <dbReference type="SAM" id="Phobius"/>
    </source>
</evidence>
<dbReference type="STRING" id="314265.R2601_27293"/>
<dbReference type="HOGENOM" id="CLU_058421_3_1_5"/>
<feature type="transmembrane region" description="Helical" evidence="7">
    <location>
        <begin position="109"/>
        <end position="129"/>
    </location>
</feature>